<reference evidence="2 3" key="1">
    <citation type="submission" date="2020-10" db="EMBL/GenBank/DDBJ databases">
        <title>Sequencing the genomes of 1000 actinobacteria strains.</title>
        <authorList>
            <person name="Klenk H.-P."/>
        </authorList>
    </citation>
    <scope>NUCLEOTIDE SEQUENCE [LARGE SCALE GENOMIC DNA]</scope>
    <source>
        <strain evidence="2 3">DSM 43173</strain>
    </source>
</reference>
<sequence>MSHALDRRVKSPIGGSPLREGHEVSQILDYEPGLIIRYSHRTTAPRLFQK</sequence>
<dbReference type="RefSeq" id="WP_192790727.1">
    <property type="nucleotide sequence ID" value="NZ_JADBEK010000001.1"/>
</dbReference>
<gene>
    <name evidence="2" type="ORF">H4W80_009189</name>
</gene>
<comment type="caution">
    <text evidence="2">The sequence shown here is derived from an EMBL/GenBank/DDBJ whole genome shotgun (WGS) entry which is preliminary data.</text>
</comment>
<accession>A0ABR9MDD4</accession>
<name>A0ABR9MDD4_9ACTN</name>
<keyword evidence="3" id="KW-1185">Reference proteome</keyword>
<dbReference type="EMBL" id="JADBEK010000001">
    <property type="protein sequence ID" value="MBE1590931.1"/>
    <property type="molecule type" value="Genomic_DNA"/>
</dbReference>
<protein>
    <submittedName>
        <fullName evidence="2">Uncharacterized protein</fullName>
    </submittedName>
</protein>
<dbReference type="Proteomes" id="UP000633509">
    <property type="component" value="Unassembled WGS sequence"/>
</dbReference>
<evidence type="ECO:0000313" key="3">
    <source>
        <dbReference type="Proteomes" id="UP000633509"/>
    </source>
</evidence>
<evidence type="ECO:0000313" key="2">
    <source>
        <dbReference type="EMBL" id="MBE1590931.1"/>
    </source>
</evidence>
<proteinExistence type="predicted"/>
<feature type="region of interest" description="Disordered" evidence="1">
    <location>
        <begin position="1"/>
        <end position="22"/>
    </location>
</feature>
<evidence type="ECO:0000256" key="1">
    <source>
        <dbReference type="SAM" id="MobiDB-lite"/>
    </source>
</evidence>
<organism evidence="2 3">
    <name type="scientific">Nonomuraea angiospora</name>
    <dbReference type="NCBI Taxonomy" id="46172"/>
    <lineage>
        <taxon>Bacteria</taxon>
        <taxon>Bacillati</taxon>
        <taxon>Actinomycetota</taxon>
        <taxon>Actinomycetes</taxon>
        <taxon>Streptosporangiales</taxon>
        <taxon>Streptosporangiaceae</taxon>
        <taxon>Nonomuraea</taxon>
    </lineage>
</organism>